<name>M6VQS9_9LEPT</name>
<evidence type="ECO:0000313" key="1">
    <source>
        <dbReference type="EMBL" id="EMO59130.1"/>
    </source>
</evidence>
<accession>M6VQS9</accession>
<sequence length="47" mass="5491">MKDSFDGGSFILKFKLSAFGKRSFRNSNCRELLYVLFFFYGSVLLQI</sequence>
<comment type="caution">
    <text evidence="1">The sequence shown here is derived from an EMBL/GenBank/DDBJ whole genome shotgun (WGS) entry which is preliminary data.</text>
</comment>
<protein>
    <submittedName>
        <fullName evidence="1">Uncharacterized protein</fullName>
    </submittedName>
</protein>
<evidence type="ECO:0000313" key="2">
    <source>
        <dbReference type="Proteomes" id="UP000012149"/>
    </source>
</evidence>
<dbReference type="EMBL" id="AKWE02000044">
    <property type="protein sequence ID" value="EMO59130.1"/>
    <property type="molecule type" value="Genomic_DNA"/>
</dbReference>
<proteinExistence type="predicted"/>
<organism evidence="1 2">
    <name type="scientific">Leptospira santarosai str. CBC1416</name>
    <dbReference type="NCBI Taxonomy" id="1193059"/>
    <lineage>
        <taxon>Bacteria</taxon>
        <taxon>Pseudomonadati</taxon>
        <taxon>Spirochaetota</taxon>
        <taxon>Spirochaetia</taxon>
        <taxon>Leptospirales</taxon>
        <taxon>Leptospiraceae</taxon>
        <taxon>Leptospira</taxon>
    </lineage>
</organism>
<gene>
    <name evidence="1" type="ORF">LEP1GSC161_1039</name>
</gene>
<dbReference type="Proteomes" id="UP000012149">
    <property type="component" value="Unassembled WGS sequence"/>
</dbReference>
<dbReference type="AlphaFoldDB" id="M6VQS9"/>
<reference evidence="1 2" key="1">
    <citation type="submission" date="2013-01" db="EMBL/GenBank/DDBJ databases">
        <authorList>
            <person name="Harkins D.M."/>
            <person name="Durkin A.S."/>
            <person name="Brinkac L.M."/>
            <person name="Haft D.H."/>
            <person name="Selengut J.D."/>
            <person name="Sanka R."/>
            <person name="DePew J."/>
            <person name="Purushe J."/>
            <person name="Matthias M.A."/>
            <person name="Vinetz J.M."/>
            <person name="Sutton G.G."/>
            <person name="Nierman W.C."/>
            <person name="Fouts D.E."/>
        </authorList>
    </citation>
    <scope>NUCLEOTIDE SEQUENCE [LARGE SCALE GENOMIC DNA]</scope>
    <source>
        <strain evidence="1 2">CBC1416</strain>
    </source>
</reference>